<dbReference type="RefSeq" id="WP_111251909.1">
    <property type="nucleotide sequence ID" value="NZ_QKWH01000014.1"/>
</dbReference>
<comment type="caution">
    <text evidence="4">The sequence shown here is derived from an EMBL/GenBank/DDBJ whole genome shotgun (WGS) entry which is preliminary data.</text>
</comment>
<dbReference type="Pfam" id="PF03861">
    <property type="entry name" value="ANTAR"/>
    <property type="match status" value="1"/>
</dbReference>
<dbReference type="Proteomes" id="UP000248783">
    <property type="component" value="Unassembled WGS sequence"/>
</dbReference>
<keyword evidence="5" id="KW-1185">Reference proteome</keyword>
<dbReference type="InterPro" id="IPR029016">
    <property type="entry name" value="GAF-like_dom_sf"/>
</dbReference>
<name>A0A2W5WMJ4_9MICO</name>
<evidence type="ECO:0000313" key="5">
    <source>
        <dbReference type="Proteomes" id="UP000248783"/>
    </source>
</evidence>
<dbReference type="InterPro" id="IPR003018">
    <property type="entry name" value="GAF"/>
</dbReference>
<dbReference type="InterPro" id="IPR036388">
    <property type="entry name" value="WH-like_DNA-bd_sf"/>
</dbReference>
<dbReference type="InterPro" id="IPR005561">
    <property type="entry name" value="ANTAR"/>
</dbReference>
<protein>
    <submittedName>
        <fullName evidence="4">Antitermination regulator</fullName>
    </submittedName>
</protein>
<proteinExistence type="predicted"/>
<reference evidence="4 5" key="1">
    <citation type="submission" date="2018-06" db="EMBL/GenBank/DDBJ databases">
        <title>Whole genome sequencing of a novel hydrocarbon degrading bacterial strain, PW21 isolated from oil contaminated produced water sample.</title>
        <authorList>
            <person name="Nagkirti P."/>
            <person name="Shaikh A."/>
            <person name="Gowdaman V."/>
            <person name="Engineer A.E."/>
            <person name="Dagar S."/>
            <person name="Dhakephalkar P.K."/>
        </authorList>
    </citation>
    <scope>NUCLEOTIDE SEQUENCE [LARGE SCALE GENOMIC DNA]</scope>
    <source>
        <strain evidence="4 5">PW21</strain>
    </source>
</reference>
<evidence type="ECO:0000256" key="2">
    <source>
        <dbReference type="ARBA" id="ARBA00023163"/>
    </source>
</evidence>
<sequence length="236" mass="24912">MEASELLGLLARTLAGIDADLAMPSRLCRACVEILGAQSGAVTLSASPEERLTVSTSDGVSAHIGDLEDMLGEGPGHLALVEDRIVVTPIDGAHPVDDAFPLFSQLVASIRGPATAYAVPMRVSGRVVGVLSLYVEAGRLARDPEDAQFLADAVGMALLGQVDSFDWSTRSRIHQATGMVIAQLGIGPSDALAVLRAHAFAHSTTLETIAREVLARRLAFTYDDTNAVQIERTEEP</sequence>
<evidence type="ECO:0000259" key="3">
    <source>
        <dbReference type="SMART" id="SM01012"/>
    </source>
</evidence>
<evidence type="ECO:0000256" key="1">
    <source>
        <dbReference type="ARBA" id="ARBA00023015"/>
    </source>
</evidence>
<dbReference type="GO" id="GO:0003723">
    <property type="term" value="F:RNA binding"/>
    <property type="evidence" value="ECO:0007669"/>
    <property type="project" value="InterPro"/>
</dbReference>
<dbReference type="EMBL" id="QKWH01000014">
    <property type="protein sequence ID" value="PZR51953.1"/>
    <property type="molecule type" value="Genomic_DNA"/>
</dbReference>
<dbReference type="Pfam" id="PF13185">
    <property type="entry name" value="GAF_2"/>
    <property type="match status" value="1"/>
</dbReference>
<keyword evidence="1" id="KW-0805">Transcription regulation</keyword>
<dbReference type="Gene3D" id="1.10.10.10">
    <property type="entry name" value="Winged helix-like DNA-binding domain superfamily/Winged helix DNA-binding domain"/>
    <property type="match status" value="1"/>
</dbReference>
<organism evidence="4 5">
    <name type="scientific">Xylanimonas oleitrophica</name>
    <dbReference type="NCBI Taxonomy" id="2607479"/>
    <lineage>
        <taxon>Bacteria</taxon>
        <taxon>Bacillati</taxon>
        <taxon>Actinomycetota</taxon>
        <taxon>Actinomycetes</taxon>
        <taxon>Micrococcales</taxon>
        <taxon>Promicromonosporaceae</taxon>
        <taxon>Xylanimonas</taxon>
    </lineage>
</organism>
<dbReference type="SMART" id="SM01012">
    <property type="entry name" value="ANTAR"/>
    <property type="match status" value="1"/>
</dbReference>
<evidence type="ECO:0000313" key="4">
    <source>
        <dbReference type="EMBL" id="PZR51953.1"/>
    </source>
</evidence>
<dbReference type="Gene3D" id="3.30.450.40">
    <property type="match status" value="1"/>
</dbReference>
<dbReference type="SUPFAM" id="SSF55781">
    <property type="entry name" value="GAF domain-like"/>
    <property type="match status" value="1"/>
</dbReference>
<gene>
    <name evidence="4" type="ORF">DNL40_14145</name>
</gene>
<keyword evidence="2" id="KW-0804">Transcription</keyword>
<dbReference type="AlphaFoldDB" id="A0A2W5WMJ4"/>
<feature type="domain" description="ANTAR" evidence="3">
    <location>
        <begin position="136"/>
        <end position="214"/>
    </location>
</feature>
<accession>A0A2W5WMJ4</accession>